<accession>A0A0U2RMW9</accession>
<feature type="signal peptide" evidence="2">
    <location>
        <begin position="1"/>
        <end position="24"/>
    </location>
</feature>
<organism evidence="5 6">
    <name type="scientific">Lacimicrobium alkaliphilum</name>
    <dbReference type="NCBI Taxonomy" id="1526571"/>
    <lineage>
        <taxon>Bacteria</taxon>
        <taxon>Pseudomonadati</taxon>
        <taxon>Pseudomonadota</taxon>
        <taxon>Gammaproteobacteria</taxon>
        <taxon>Alteromonadales</taxon>
        <taxon>Alteromonadaceae</taxon>
        <taxon>Lacimicrobium</taxon>
    </lineage>
</organism>
<dbReference type="PANTHER" id="PTHR11647">
    <property type="entry name" value="HYDRANTOINASE/DIHYDROPYRIMIDINASE FAMILY MEMBER"/>
    <property type="match status" value="1"/>
</dbReference>
<dbReference type="SUPFAM" id="SSF51556">
    <property type="entry name" value="Metallo-dependent hydrolases"/>
    <property type="match status" value="1"/>
</dbReference>
<feature type="domain" description="Amidohydrolase-related" evidence="3">
    <location>
        <begin position="399"/>
        <end position="481"/>
    </location>
</feature>
<keyword evidence="6" id="KW-1185">Reference proteome</keyword>
<evidence type="ECO:0000259" key="3">
    <source>
        <dbReference type="Pfam" id="PF01979"/>
    </source>
</evidence>
<feature type="domain" description="Amidohydrolase 3" evidence="4">
    <location>
        <begin position="71"/>
        <end position="386"/>
    </location>
</feature>
<reference evidence="5 6" key="1">
    <citation type="submission" date="2015-12" db="EMBL/GenBank/DDBJ databases">
        <title>Complete genome of Lacimicrobium alkaliphilum KCTC 32984.</title>
        <authorList>
            <person name="Kim S.-G."/>
            <person name="Lee Y.-J."/>
        </authorList>
    </citation>
    <scope>NUCLEOTIDE SEQUENCE [LARGE SCALE GENOMIC DNA]</scope>
    <source>
        <strain evidence="5 6">YelD216</strain>
    </source>
</reference>
<dbReference type="AlphaFoldDB" id="A0A0U2RMW9"/>
<dbReference type="Proteomes" id="UP000068447">
    <property type="component" value="Chromosome"/>
</dbReference>
<dbReference type="GO" id="GO:0016812">
    <property type="term" value="F:hydrolase activity, acting on carbon-nitrogen (but not peptide) bonds, in cyclic amides"/>
    <property type="evidence" value="ECO:0007669"/>
    <property type="project" value="TreeGrafter"/>
</dbReference>
<comment type="cofactor">
    <cofactor evidence="1">
        <name>Zn(2+)</name>
        <dbReference type="ChEBI" id="CHEBI:29105"/>
    </cofactor>
</comment>
<feature type="chain" id="PRO_5006832137" evidence="2">
    <location>
        <begin position="25"/>
        <end position="519"/>
    </location>
</feature>
<dbReference type="Pfam" id="PF01979">
    <property type="entry name" value="Amidohydro_1"/>
    <property type="match status" value="1"/>
</dbReference>
<proteinExistence type="predicted"/>
<dbReference type="SUPFAM" id="SSF51338">
    <property type="entry name" value="Composite domain of metallo-dependent hydrolases"/>
    <property type="match status" value="1"/>
</dbReference>
<dbReference type="InterPro" id="IPR050378">
    <property type="entry name" value="Metallo-dep_Hydrolases_sf"/>
</dbReference>
<gene>
    <name evidence="5" type="ORF">AT746_10465</name>
</gene>
<dbReference type="OrthoDB" id="9766983at2"/>
<keyword evidence="2" id="KW-0732">Signal</keyword>
<dbReference type="RefSeq" id="WP_062480070.1">
    <property type="nucleotide sequence ID" value="NZ_CP013650.1"/>
</dbReference>
<dbReference type="STRING" id="1526571.AT746_10465"/>
<dbReference type="InterPro" id="IPR006680">
    <property type="entry name" value="Amidohydro-rel"/>
</dbReference>
<dbReference type="Gene3D" id="3.20.20.140">
    <property type="entry name" value="Metal-dependent hydrolases"/>
    <property type="match status" value="2"/>
</dbReference>
<sequence>MLFLRLRVLVLLVLGLAFASASFAKKVDWVIQSTQIHPGGLQAPFSGVVVIDEGRILLMAETLPEDIRPDKVIDASDKLVAPGFIDPHTHACRDFDGTEGNLNANYLTQGVTTVFCNNDGGGPSDIGAQMQQYQNQGIGTNVALYVGHNSIRQQVMGQANRPASTEELSQMQKLVARAMQDGAMGLSTGLYYVPGSYAELDEVIALAKVAARFGGHYDSHIRDESSYNIGLLASVEEVIAVADKAHIAANIAHIKALGVDVWGHSAKVIELVEQARERGLKITADQYPWLASGSSISASLMPAWAKAGGHEALLQRLQDKEQQKRIKTEIKDNLRRRGGADSLLITDPSTPEYRGKTLAQVAKQHQLNAVDMAIEIIRQGNASVASFNMQDEDLQRFMRQDWVMTSSDGSTGHPRKYASFPRKYAGYVKDKGVLSTGAYIHRSSTLAARTFNLHKRGELKPGYIADLVIFDPLSFTPQASYLEPQRHSSGVEWLLINGEAAIADGKVTGIKAGKVLKRE</sequence>
<protein>
    <submittedName>
        <fullName evidence="5">Uncharacterized protein</fullName>
    </submittedName>
</protein>
<evidence type="ECO:0000259" key="4">
    <source>
        <dbReference type="Pfam" id="PF07969"/>
    </source>
</evidence>
<evidence type="ECO:0000256" key="2">
    <source>
        <dbReference type="SAM" id="SignalP"/>
    </source>
</evidence>
<evidence type="ECO:0000256" key="1">
    <source>
        <dbReference type="ARBA" id="ARBA00001947"/>
    </source>
</evidence>
<dbReference type="EMBL" id="CP013650">
    <property type="protein sequence ID" value="ALS98650.1"/>
    <property type="molecule type" value="Genomic_DNA"/>
</dbReference>
<name>A0A0U2RMW9_9ALTE</name>
<evidence type="ECO:0000313" key="5">
    <source>
        <dbReference type="EMBL" id="ALS98650.1"/>
    </source>
</evidence>
<evidence type="ECO:0000313" key="6">
    <source>
        <dbReference type="Proteomes" id="UP000068447"/>
    </source>
</evidence>
<dbReference type="PANTHER" id="PTHR11647:SF1">
    <property type="entry name" value="COLLAPSIN RESPONSE MEDIATOR PROTEIN"/>
    <property type="match status" value="1"/>
</dbReference>
<dbReference type="InterPro" id="IPR011059">
    <property type="entry name" value="Metal-dep_hydrolase_composite"/>
</dbReference>
<dbReference type="GO" id="GO:0005829">
    <property type="term" value="C:cytosol"/>
    <property type="evidence" value="ECO:0007669"/>
    <property type="project" value="TreeGrafter"/>
</dbReference>
<dbReference type="Pfam" id="PF07969">
    <property type="entry name" value="Amidohydro_3"/>
    <property type="match status" value="1"/>
</dbReference>
<dbReference type="KEGG" id="lal:AT746_10465"/>
<dbReference type="InterPro" id="IPR032466">
    <property type="entry name" value="Metal_Hydrolase"/>
</dbReference>
<dbReference type="InterPro" id="IPR013108">
    <property type="entry name" value="Amidohydro_3"/>
</dbReference>